<reference evidence="5" key="1">
    <citation type="submission" date="2022-03" db="EMBL/GenBank/DDBJ databases">
        <title>De novo assembled genomes of Belliella spp. (Cyclobacteriaceae) strains.</title>
        <authorList>
            <person name="Szabo A."/>
            <person name="Korponai K."/>
            <person name="Felfoldi T."/>
        </authorList>
    </citation>
    <scope>NUCLEOTIDE SEQUENCE</scope>
    <source>
        <strain evidence="5">DSM 111903</strain>
    </source>
</reference>
<dbReference type="Pfam" id="PF08545">
    <property type="entry name" value="ACP_syn_III"/>
    <property type="match status" value="1"/>
</dbReference>
<name>A0ABS9V690_9BACT</name>
<dbReference type="EMBL" id="JAKZGO010000001">
    <property type="protein sequence ID" value="MCH7411937.1"/>
    <property type="molecule type" value="Genomic_DNA"/>
</dbReference>
<evidence type="ECO:0000313" key="6">
    <source>
        <dbReference type="Proteomes" id="UP001165430"/>
    </source>
</evidence>
<gene>
    <name evidence="5" type="ORF">MM213_00460</name>
</gene>
<evidence type="ECO:0000259" key="4">
    <source>
        <dbReference type="Pfam" id="PF08545"/>
    </source>
</evidence>
<feature type="domain" description="Beta-ketoacyl-[acyl-carrier-protein] synthase III N-terminal" evidence="4">
    <location>
        <begin position="131"/>
        <end position="197"/>
    </location>
</feature>
<dbReference type="RefSeq" id="WP_241409310.1">
    <property type="nucleotide sequence ID" value="NZ_JAKZGO010000001.1"/>
</dbReference>
<dbReference type="InterPro" id="IPR013747">
    <property type="entry name" value="ACP_syn_III_C"/>
</dbReference>
<keyword evidence="2" id="KW-0012">Acyltransferase</keyword>
<proteinExistence type="predicted"/>
<dbReference type="SUPFAM" id="SSF53901">
    <property type="entry name" value="Thiolase-like"/>
    <property type="match status" value="1"/>
</dbReference>
<evidence type="ECO:0000313" key="5">
    <source>
        <dbReference type="EMBL" id="MCH7411937.1"/>
    </source>
</evidence>
<dbReference type="Pfam" id="PF08541">
    <property type="entry name" value="ACP_syn_III_C"/>
    <property type="match status" value="1"/>
</dbReference>
<comment type="caution">
    <text evidence="5">The sequence shown here is derived from an EMBL/GenBank/DDBJ whole genome shotgun (WGS) entry which is preliminary data.</text>
</comment>
<feature type="domain" description="Beta-ketoacyl-[acyl-carrier-protein] synthase III C-terminal" evidence="3">
    <location>
        <begin position="258"/>
        <end position="356"/>
    </location>
</feature>
<protein>
    <submittedName>
        <fullName evidence="5">Ketoacyl-ACP synthase III</fullName>
    </submittedName>
</protein>
<evidence type="ECO:0000259" key="3">
    <source>
        <dbReference type="Pfam" id="PF08541"/>
    </source>
</evidence>
<keyword evidence="1" id="KW-0808">Transferase</keyword>
<evidence type="ECO:0000256" key="1">
    <source>
        <dbReference type="ARBA" id="ARBA00022679"/>
    </source>
</evidence>
<dbReference type="CDD" id="cd00830">
    <property type="entry name" value="KAS_III"/>
    <property type="match status" value="1"/>
</dbReference>
<keyword evidence="6" id="KW-1185">Reference proteome</keyword>
<dbReference type="InterPro" id="IPR013751">
    <property type="entry name" value="ACP_syn_III_N"/>
</dbReference>
<evidence type="ECO:0000256" key="2">
    <source>
        <dbReference type="ARBA" id="ARBA00023315"/>
    </source>
</evidence>
<dbReference type="PANTHER" id="PTHR34069:SF3">
    <property type="entry name" value="ACYL-COA:ACYL-COA ALKYLTRANSFERASE"/>
    <property type="match status" value="1"/>
</dbReference>
<organism evidence="5 6">
    <name type="scientific">Belliella alkalica</name>
    <dbReference type="NCBI Taxonomy" id="1730871"/>
    <lineage>
        <taxon>Bacteria</taxon>
        <taxon>Pseudomonadati</taxon>
        <taxon>Bacteroidota</taxon>
        <taxon>Cytophagia</taxon>
        <taxon>Cytophagales</taxon>
        <taxon>Cyclobacteriaceae</taxon>
        <taxon>Belliella</taxon>
    </lineage>
</organism>
<accession>A0ABS9V690</accession>
<dbReference type="PANTHER" id="PTHR34069">
    <property type="entry name" value="3-OXOACYL-[ACYL-CARRIER-PROTEIN] SYNTHASE 3"/>
    <property type="match status" value="1"/>
</dbReference>
<dbReference type="Proteomes" id="UP001165430">
    <property type="component" value="Unassembled WGS sequence"/>
</dbReference>
<dbReference type="InterPro" id="IPR016039">
    <property type="entry name" value="Thiolase-like"/>
</dbReference>
<sequence>MQIYSIITGSGKYIPDIVVKNEEFFNHHFINENGVTLSKPVPDVVNKFQEITDIKERRYLSPEYNTSDMAFFAAEKAIESARIDPETLDYIIVAHNFGDILHNNIKSDMVPTLASRVKHLLKIANPNCVAYDLPFGCPGWVQGVIQANYYIKSGDAKTILVIGSENLSRIADPHDVDSMIYSDGAGAVILQAKESNSPVGVLCHKTRTDTLNEAHFLKMDISYNPDFGNDSLFMKMNGRKLYEYALNTVPSLIKETIEKSGVPLLDIKKVLIHQANAKMDEAIIQRTFKLFEVELADSSQIMPMTISKLGNNSVATVPILYDKIMKGELDGHEIKSGDHLVFASVGAGMNVNAFVYLVP</sequence>
<dbReference type="Gene3D" id="3.40.47.10">
    <property type="match status" value="2"/>
</dbReference>